<organism evidence="4 5">
    <name type="scientific">Fuerstiella marisgermanici</name>
    <dbReference type="NCBI Taxonomy" id="1891926"/>
    <lineage>
        <taxon>Bacteria</taxon>
        <taxon>Pseudomonadati</taxon>
        <taxon>Planctomycetota</taxon>
        <taxon>Planctomycetia</taxon>
        <taxon>Planctomycetales</taxon>
        <taxon>Planctomycetaceae</taxon>
        <taxon>Fuerstiella</taxon>
    </lineage>
</organism>
<evidence type="ECO:0000256" key="1">
    <source>
        <dbReference type="ARBA" id="ARBA00022737"/>
    </source>
</evidence>
<dbReference type="SMART" id="SM00248">
    <property type="entry name" value="ANK"/>
    <property type="match status" value="6"/>
</dbReference>
<dbReference type="InterPro" id="IPR036770">
    <property type="entry name" value="Ankyrin_rpt-contain_sf"/>
</dbReference>
<dbReference type="InterPro" id="IPR015915">
    <property type="entry name" value="Kelch-typ_b-propeller"/>
</dbReference>
<evidence type="ECO:0000256" key="2">
    <source>
        <dbReference type="ARBA" id="ARBA00023043"/>
    </source>
</evidence>
<name>A0A1P8WH47_9PLAN</name>
<keyword evidence="5" id="KW-1185">Reference proteome</keyword>
<feature type="repeat" description="ANK" evidence="3">
    <location>
        <begin position="202"/>
        <end position="234"/>
    </location>
</feature>
<dbReference type="Pfam" id="PF12796">
    <property type="entry name" value="Ank_2"/>
    <property type="match status" value="2"/>
</dbReference>
<dbReference type="SUPFAM" id="SSF48403">
    <property type="entry name" value="Ankyrin repeat"/>
    <property type="match status" value="1"/>
</dbReference>
<evidence type="ECO:0000313" key="4">
    <source>
        <dbReference type="EMBL" id="APZ93347.1"/>
    </source>
</evidence>
<keyword evidence="1" id="KW-0677">Repeat</keyword>
<dbReference type="EMBL" id="CP017641">
    <property type="protein sequence ID" value="APZ93347.1"/>
    <property type="molecule type" value="Genomic_DNA"/>
</dbReference>
<dbReference type="PROSITE" id="PS50088">
    <property type="entry name" value="ANK_REPEAT"/>
    <property type="match status" value="5"/>
</dbReference>
<dbReference type="STRING" id="1891926.Fuma_02964"/>
<dbReference type="Proteomes" id="UP000187735">
    <property type="component" value="Chromosome"/>
</dbReference>
<dbReference type="Gene3D" id="1.25.40.20">
    <property type="entry name" value="Ankyrin repeat-containing domain"/>
    <property type="match status" value="3"/>
</dbReference>
<dbReference type="InterPro" id="IPR002110">
    <property type="entry name" value="Ankyrin_rpt"/>
</dbReference>
<feature type="repeat" description="ANK" evidence="3">
    <location>
        <begin position="31"/>
        <end position="65"/>
    </location>
</feature>
<proteinExistence type="predicted"/>
<accession>A0A1P8WH47</accession>
<dbReference type="AlphaFoldDB" id="A0A1P8WH47"/>
<dbReference type="RefSeq" id="WP_077024820.1">
    <property type="nucleotide sequence ID" value="NZ_CP017641.1"/>
</dbReference>
<dbReference type="PANTHER" id="PTHR24171">
    <property type="entry name" value="ANKYRIN REPEAT DOMAIN-CONTAINING PROTEIN 39-RELATED"/>
    <property type="match status" value="1"/>
</dbReference>
<gene>
    <name evidence="4" type="ORF">Fuma_02964</name>
</gene>
<dbReference type="InterPro" id="IPR011043">
    <property type="entry name" value="Gal_Oxase/kelch_b-propeller"/>
</dbReference>
<dbReference type="SUPFAM" id="SSF50965">
    <property type="entry name" value="Galactose oxidase, central domain"/>
    <property type="match status" value="1"/>
</dbReference>
<dbReference type="PROSITE" id="PS50297">
    <property type="entry name" value="ANK_REP_REGION"/>
    <property type="match status" value="4"/>
</dbReference>
<evidence type="ECO:0000313" key="5">
    <source>
        <dbReference type="Proteomes" id="UP000187735"/>
    </source>
</evidence>
<sequence>MDIHLFTSNGDIEAVQEELQKSVPVDSRDERDFTPLAYAASSPDADESLLRLLLDSGADVNAPVDQGKKSPFDLAACSGSSGKVMLLANAGANVDFVSPSGYTVVVNIMYSLFDSDDLVPMIKLLVSLGADTDTETQYGESPLSVSSRFGRFDAVQALLEAGADPSRLQWTEPMNAVALRSIDDLKQLFPIGDSGLEQRDRWGRTPWLLASVVGDIEKATFLLSAGANIEDRERGGSTALAICASRGNAEMLSWLISSGAEIEAVDDAQNTPLMLAAQEGHDGCVRVLLDAGAKTNRKNEYDDSTMSMASTEQVMRLLIAAGEDIGEINTELKRILLGLEGGKPLNISEAEYRLGCRPRYGKSNPEVIDVAFWHEMVRCGISAYEAKSQFGDEDNMAEATWCFSRYGVSFTELPNGRFVQIGGEHEDFYDPDFCIYNDVLIHERGGQIQIMGYPKEVFPPTDFHSATFIDGFIYIVGSLGYHGERKFGTTLVYRLNCETWAIESIPTTGASPGWIHDHKAMLQEPHVLSISGGKVCIETNGHEELVENSEIYLLNLTCGEWTRKT</sequence>
<dbReference type="OrthoDB" id="6692170at2"/>
<dbReference type="PANTHER" id="PTHR24171:SF8">
    <property type="entry name" value="BRCA1-ASSOCIATED RING DOMAIN PROTEIN 1"/>
    <property type="match status" value="1"/>
</dbReference>
<dbReference type="KEGG" id="fmr:Fuma_02964"/>
<feature type="repeat" description="ANK" evidence="3">
    <location>
        <begin position="138"/>
        <end position="164"/>
    </location>
</feature>
<protein>
    <submittedName>
        <fullName evidence="4">Ankyrin repeat protein</fullName>
    </submittedName>
</protein>
<keyword evidence="2 3" id="KW-0040">ANK repeat</keyword>
<evidence type="ECO:0000256" key="3">
    <source>
        <dbReference type="PROSITE-ProRule" id="PRU00023"/>
    </source>
</evidence>
<feature type="repeat" description="ANK" evidence="3">
    <location>
        <begin position="235"/>
        <end position="267"/>
    </location>
</feature>
<dbReference type="Gene3D" id="2.120.10.80">
    <property type="entry name" value="Kelch-type beta propeller"/>
    <property type="match status" value="1"/>
</dbReference>
<reference evidence="4 5" key="1">
    <citation type="journal article" date="2016" name="Front. Microbiol.">
        <title>Fuerstia marisgermanicae gen. nov., sp. nov., an Unusual Member of the Phylum Planctomycetes from the German Wadden Sea.</title>
        <authorList>
            <person name="Kohn T."/>
            <person name="Heuer A."/>
            <person name="Jogler M."/>
            <person name="Vollmers J."/>
            <person name="Boedeker C."/>
            <person name="Bunk B."/>
            <person name="Rast P."/>
            <person name="Borchert D."/>
            <person name="Glockner I."/>
            <person name="Freese H.M."/>
            <person name="Klenk H.P."/>
            <person name="Overmann J."/>
            <person name="Kaster A.K."/>
            <person name="Rohde M."/>
            <person name="Wiegand S."/>
            <person name="Jogler C."/>
        </authorList>
    </citation>
    <scope>NUCLEOTIDE SEQUENCE [LARGE SCALE GENOMIC DNA]</scope>
    <source>
        <strain evidence="4 5">NH11</strain>
    </source>
</reference>
<feature type="repeat" description="ANK" evidence="3">
    <location>
        <begin position="268"/>
        <end position="300"/>
    </location>
</feature>